<dbReference type="Proteomes" id="UP000663891">
    <property type="component" value="Unassembled WGS sequence"/>
</dbReference>
<evidence type="ECO:0000256" key="1">
    <source>
        <dbReference type="SAM" id="Phobius"/>
    </source>
</evidence>
<keyword evidence="1" id="KW-1133">Transmembrane helix</keyword>
<organism evidence="3 4">
    <name type="scientific">Adineta steineri</name>
    <dbReference type="NCBI Taxonomy" id="433720"/>
    <lineage>
        <taxon>Eukaryota</taxon>
        <taxon>Metazoa</taxon>
        <taxon>Spiralia</taxon>
        <taxon>Gnathifera</taxon>
        <taxon>Rotifera</taxon>
        <taxon>Eurotatoria</taxon>
        <taxon>Bdelloidea</taxon>
        <taxon>Adinetida</taxon>
        <taxon>Adinetidae</taxon>
        <taxon>Adineta</taxon>
    </lineage>
</organism>
<evidence type="ECO:0000313" key="3">
    <source>
        <dbReference type="EMBL" id="CAF3660458.1"/>
    </source>
</evidence>
<gene>
    <name evidence="3" type="ORF">OKA104_LOCUS9740</name>
    <name evidence="2" type="ORF">VCS650_LOCUS37022</name>
</gene>
<feature type="transmembrane region" description="Helical" evidence="1">
    <location>
        <begin position="104"/>
        <end position="126"/>
    </location>
</feature>
<sequence length="198" mass="23815">MTEFEKKRMIFFDAINRQISHFQEPQHPIWQIILSKQCCGLDSNFSQRSIEEYQWFTHIPFSYFCSHLYLKQDEIIRFEHTFKIKYSPQGFCLPLINKDLKIELILITIDFGFGIFLMLLTWLFIWQEKFSYLKFLKKRLQKQKMNSIENINKPSITSTIQESEVSEKIDKSDQIHTIKSFKTKQLYKGYISALDDVE</sequence>
<keyword evidence="1" id="KW-0812">Transmembrane</keyword>
<dbReference type="OrthoDB" id="10048065at2759"/>
<keyword evidence="1" id="KW-0472">Membrane</keyword>
<evidence type="ECO:0008006" key="5">
    <source>
        <dbReference type="Google" id="ProtNLM"/>
    </source>
</evidence>
<accession>A0A818S3N2</accession>
<dbReference type="EMBL" id="CAJNON010000961">
    <property type="protein sequence ID" value="CAF1409668.1"/>
    <property type="molecule type" value="Genomic_DNA"/>
</dbReference>
<dbReference type="EMBL" id="CAJOAY010000419">
    <property type="protein sequence ID" value="CAF3660458.1"/>
    <property type="molecule type" value="Genomic_DNA"/>
</dbReference>
<evidence type="ECO:0000313" key="2">
    <source>
        <dbReference type="EMBL" id="CAF1409668.1"/>
    </source>
</evidence>
<protein>
    <recommendedName>
        <fullName evidence="5">Transmembrane protein</fullName>
    </recommendedName>
</protein>
<evidence type="ECO:0000313" key="4">
    <source>
        <dbReference type="Proteomes" id="UP000663881"/>
    </source>
</evidence>
<dbReference type="AlphaFoldDB" id="A0A818S3N2"/>
<name>A0A818S3N2_9BILA</name>
<proteinExistence type="predicted"/>
<dbReference type="Proteomes" id="UP000663881">
    <property type="component" value="Unassembled WGS sequence"/>
</dbReference>
<reference evidence="3" key="1">
    <citation type="submission" date="2021-02" db="EMBL/GenBank/DDBJ databases">
        <authorList>
            <person name="Nowell W R."/>
        </authorList>
    </citation>
    <scope>NUCLEOTIDE SEQUENCE</scope>
</reference>
<comment type="caution">
    <text evidence="3">The sequence shown here is derived from an EMBL/GenBank/DDBJ whole genome shotgun (WGS) entry which is preliminary data.</text>
</comment>